<evidence type="ECO:0000313" key="9">
    <source>
        <dbReference type="EMBL" id="MBC9982225.1"/>
    </source>
</evidence>
<feature type="region of interest" description="Disordered" evidence="6">
    <location>
        <begin position="158"/>
        <end position="195"/>
    </location>
</feature>
<dbReference type="InterPro" id="IPR002559">
    <property type="entry name" value="Transposase_11"/>
</dbReference>
<protein>
    <submittedName>
        <fullName evidence="9">IS5 family transposase</fullName>
    </submittedName>
</protein>
<dbReference type="Pfam" id="PF05598">
    <property type="entry name" value="DUF772"/>
    <property type="match status" value="1"/>
</dbReference>
<keyword evidence="3" id="KW-0815">Transposition</keyword>
<keyword evidence="4" id="KW-0238">DNA-binding</keyword>
<dbReference type="PANTHER" id="PTHR35604">
    <property type="entry name" value="TRANSPOSASE INSH FOR INSERTION SEQUENCE ELEMENT IS5A-RELATED"/>
    <property type="match status" value="1"/>
</dbReference>
<dbReference type="EMBL" id="JAATTO010000047">
    <property type="protein sequence ID" value="MBC9982225.1"/>
    <property type="molecule type" value="Genomic_DNA"/>
</dbReference>
<evidence type="ECO:0000256" key="2">
    <source>
        <dbReference type="ARBA" id="ARBA00010075"/>
    </source>
</evidence>
<evidence type="ECO:0000313" key="10">
    <source>
        <dbReference type="Proteomes" id="UP000639516"/>
    </source>
</evidence>
<dbReference type="PANTHER" id="PTHR35604:SF2">
    <property type="entry name" value="TRANSPOSASE INSH FOR INSERTION SEQUENCE ELEMENT IS5A-RELATED"/>
    <property type="match status" value="1"/>
</dbReference>
<evidence type="ECO:0000259" key="7">
    <source>
        <dbReference type="Pfam" id="PF01609"/>
    </source>
</evidence>
<evidence type="ECO:0000256" key="3">
    <source>
        <dbReference type="ARBA" id="ARBA00022578"/>
    </source>
</evidence>
<proteinExistence type="inferred from homology"/>
<evidence type="ECO:0000256" key="5">
    <source>
        <dbReference type="ARBA" id="ARBA00023172"/>
    </source>
</evidence>
<keyword evidence="10" id="KW-1185">Reference proteome</keyword>
<evidence type="ECO:0000256" key="6">
    <source>
        <dbReference type="SAM" id="MobiDB-lite"/>
    </source>
</evidence>
<feature type="domain" description="Transposase InsH N-terminal" evidence="8">
    <location>
        <begin position="18"/>
        <end position="114"/>
    </location>
</feature>
<feature type="domain" description="Transposase IS4-like" evidence="7">
    <location>
        <begin position="192"/>
        <end position="352"/>
    </location>
</feature>
<dbReference type="Proteomes" id="UP000639516">
    <property type="component" value="Unassembled WGS sequence"/>
</dbReference>
<dbReference type="InterPro" id="IPR008490">
    <property type="entry name" value="Transposase_InsH_N"/>
</dbReference>
<name>A0ABR7UE21_9BRAD</name>
<evidence type="ECO:0000256" key="1">
    <source>
        <dbReference type="ARBA" id="ARBA00003544"/>
    </source>
</evidence>
<comment type="caution">
    <text evidence="9">The sequence shown here is derived from an EMBL/GenBank/DDBJ whole genome shotgun (WGS) entry which is preliminary data.</text>
</comment>
<keyword evidence="5" id="KW-0233">DNA recombination</keyword>
<dbReference type="InterPro" id="IPR047959">
    <property type="entry name" value="Transpos_IS5"/>
</dbReference>
<reference evidence="9 10" key="1">
    <citation type="journal article" date="2020" name="Arch. Microbiol.">
        <title>Bradyrhizobium campsiandrae sp. nov., a nitrogen-fixing bacterial strain isolated from a native leguminous tree from the Amazon adapted to flooded conditions.</title>
        <authorList>
            <person name="Cabral Michel D."/>
            <person name="Martins da Costa E."/>
            <person name="Azarias Guimaraes A."/>
            <person name="Soares de Carvalho T."/>
            <person name="Santos de Castro Caputo P."/>
            <person name="Willems A."/>
            <person name="de Souza Moreira F.M."/>
        </authorList>
    </citation>
    <scope>NUCLEOTIDE SEQUENCE [LARGE SCALE GENOMIC DNA]</scope>
    <source>
        <strain evidence="10">INPA 384B</strain>
    </source>
</reference>
<gene>
    <name evidence="9" type="ORF">HA482_28865</name>
</gene>
<evidence type="ECO:0000256" key="4">
    <source>
        <dbReference type="ARBA" id="ARBA00023125"/>
    </source>
</evidence>
<comment type="function">
    <text evidence="1">Involved in the transposition of the insertion sequence IS5.</text>
</comment>
<evidence type="ECO:0000259" key="8">
    <source>
        <dbReference type="Pfam" id="PF05598"/>
    </source>
</evidence>
<organism evidence="9 10">
    <name type="scientific">Bradyrhizobium campsiandrae</name>
    <dbReference type="NCBI Taxonomy" id="1729892"/>
    <lineage>
        <taxon>Bacteria</taxon>
        <taxon>Pseudomonadati</taxon>
        <taxon>Pseudomonadota</taxon>
        <taxon>Alphaproteobacteria</taxon>
        <taxon>Hyphomicrobiales</taxon>
        <taxon>Nitrobacteraceae</taxon>
        <taxon>Bradyrhizobium</taxon>
    </lineage>
</organism>
<sequence length="361" mass="40469">MRGAFADQGGLFSYISPEARVPADHPLRKIRELVRDVLSGMNRDLGKLYASEGRPSTPPEQLLSALLLQVFYGIRSERQLMEQLDYNLLYRWFVGLSPDDPVWNPTTFTKNRERLQSGDVFTKFMTRLLNHPQVKPLLSDEHFSVDGTLIEAWASQKSFRPKDGSGDDDDGANFHGQKRRNDTHASTSDPDSRLYRKAAGREARLCYMGHATMENRHGLAVAGKVTHANGTAERRASETMLKARRKAAGRRITAGEDKAYDTADHVANLRAIGVTPHVTQNQAVTKTGRTRNSAIDERTTRHPGYGMSQSRRAMVECIFGWGKQHGTMRKTKHRGIGRVAANFLLNLIAYNLIRIPKMVAA</sequence>
<dbReference type="Pfam" id="PF01609">
    <property type="entry name" value="DDE_Tnp_1"/>
    <property type="match status" value="1"/>
</dbReference>
<dbReference type="RefSeq" id="WP_188149230.1">
    <property type="nucleotide sequence ID" value="NZ_JAATTO010000047.1"/>
</dbReference>
<dbReference type="NCBIfam" id="NF033581">
    <property type="entry name" value="transpos_IS5_4"/>
    <property type="match status" value="1"/>
</dbReference>
<comment type="similarity">
    <text evidence="2">Belongs to the transposase 11 family.</text>
</comment>
<accession>A0ABR7UE21</accession>